<evidence type="ECO:0000259" key="1">
    <source>
        <dbReference type="PROSITE" id="PS00125"/>
    </source>
</evidence>
<dbReference type="PANTHER" id="PTHR11668">
    <property type="entry name" value="SERINE/THREONINE PROTEIN PHOSPHATASE"/>
    <property type="match status" value="1"/>
</dbReference>
<reference evidence="2 3" key="2">
    <citation type="journal article" date="2011" name="Stand. Genomic Sci.">
        <title>Complete genome sequence of Staphylothermus hellenicus P8.</title>
        <authorList>
            <person name="Anderson I."/>
            <person name="Wirth R."/>
            <person name="Lucas S."/>
            <person name="Copeland A."/>
            <person name="Lapidus A."/>
            <person name="Cheng J.F."/>
            <person name="Goodwin L."/>
            <person name="Pitluck S."/>
            <person name="Davenport K."/>
            <person name="Detter J.C."/>
            <person name="Han C."/>
            <person name="Tapia R."/>
            <person name="Land M."/>
            <person name="Hauser L."/>
            <person name="Pati A."/>
            <person name="Mikhailova N."/>
            <person name="Woyke T."/>
            <person name="Klenk H.P."/>
            <person name="Kyrpides N."/>
            <person name="Ivanova N."/>
        </authorList>
    </citation>
    <scope>NUCLEOTIDE SEQUENCE [LARGE SCALE GENOMIC DNA]</scope>
    <source>
        <strain evidence="3">DSM 12710 / JCM 10830 / BK20S6-10-b1 / P8</strain>
    </source>
</reference>
<gene>
    <name evidence="2" type="ordered locus">Shell_1191</name>
</gene>
<dbReference type="Proteomes" id="UP000002573">
    <property type="component" value="Chromosome"/>
</dbReference>
<dbReference type="SUPFAM" id="SSF56300">
    <property type="entry name" value="Metallo-dependent phosphatases"/>
    <property type="match status" value="1"/>
</dbReference>
<dbReference type="CDD" id="cd00144">
    <property type="entry name" value="MPP_PPP_family"/>
    <property type="match status" value="1"/>
</dbReference>
<dbReference type="AlphaFoldDB" id="D7D945"/>
<dbReference type="RefSeq" id="WP_013143489.1">
    <property type="nucleotide sequence ID" value="NC_014205.1"/>
</dbReference>
<keyword evidence="3" id="KW-1185">Reference proteome</keyword>
<protein>
    <submittedName>
        <fullName evidence="2">Bis(5'nucleosyl)-tetraphosphatase, ApaH</fullName>
    </submittedName>
</protein>
<dbReference type="Pfam" id="PF00149">
    <property type="entry name" value="Metallophos"/>
    <property type="match status" value="1"/>
</dbReference>
<dbReference type="PROSITE" id="PS00125">
    <property type="entry name" value="SER_THR_PHOSPHATASE"/>
    <property type="match status" value="1"/>
</dbReference>
<dbReference type="InterPro" id="IPR006186">
    <property type="entry name" value="Ser/Thr-sp_prot-phosphatase"/>
</dbReference>
<dbReference type="GO" id="GO:0016787">
    <property type="term" value="F:hydrolase activity"/>
    <property type="evidence" value="ECO:0007669"/>
    <property type="project" value="InterPro"/>
</dbReference>
<dbReference type="PANTHER" id="PTHR11668:SF496">
    <property type="entry name" value="SERINE_THREONINE-PROTEIN PHOSPHATASE"/>
    <property type="match status" value="1"/>
</dbReference>
<evidence type="ECO:0000313" key="3">
    <source>
        <dbReference type="Proteomes" id="UP000002573"/>
    </source>
</evidence>
<dbReference type="GeneID" id="9234480"/>
<feature type="domain" description="Serine/threonine specific protein phosphatases" evidence="1">
    <location>
        <begin position="121"/>
        <end position="126"/>
    </location>
</feature>
<dbReference type="PRINTS" id="PR00114">
    <property type="entry name" value="STPHPHTASE"/>
</dbReference>
<dbReference type="Gene3D" id="3.60.21.10">
    <property type="match status" value="1"/>
</dbReference>
<dbReference type="OrthoDB" id="303721at2157"/>
<dbReference type="KEGG" id="shc:Shell_1191"/>
<dbReference type="EMBL" id="CP002051">
    <property type="protein sequence ID" value="ADI32291.1"/>
    <property type="molecule type" value="Genomic_DNA"/>
</dbReference>
<dbReference type="InterPro" id="IPR029052">
    <property type="entry name" value="Metallo-depent_PP-like"/>
</dbReference>
<dbReference type="InterPro" id="IPR004843">
    <property type="entry name" value="Calcineurin-like_PHP"/>
</dbReference>
<organism evidence="2 3">
    <name type="scientific">Staphylothermus hellenicus (strain DSM 12710 / JCM 10830 / BK20S6-10-b1 / P8)</name>
    <dbReference type="NCBI Taxonomy" id="591019"/>
    <lineage>
        <taxon>Archaea</taxon>
        <taxon>Thermoproteota</taxon>
        <taxon>Thermoprotei</taxon>
        <taxon>Desulfurococcales</taxon>
        <taxon>Desulfurococcaceae</taxon>
        <taxon>Staphylothermus</taxon>
    </lineage>
</organism>
<reference evidence="3" key="1">
    <citation type="submission" date="2010-05" db="EMBL/GenBank/DDBJ databases">
        <title>Complete sequence of Staphylothermus hellenicus DSM 12710.</title>
        <authorList>
            <consortium name="US DOE Joint Genome Institute"/>
            <person name="Lucas S."/>
            <person name="Copeland A."/>
            <person name="Lapidus A."/>
            <person name="Cheng J.-F."/>
            <person name="Bruce D."/>
            <person name="Goodwin L."/>
            <person name="Pitluck S."/>
            <person name="Davenport K."/>
            <person name="Detter J.C."/>
            <person name="Han C."/>
            <person name="Tapia R."/>
            <person name="Larimer F."/>
            <person name="Land M."/>
            <person name="Hauser L."/>
            <person name="Kyrpides N."/>
            <person name="Mikhailova N."/>
            <person name="Anderson I.J."/>
            <person name="Woyke T."/>
        </authorList>
    </citation>
    <scope>NUCLEOTIDE SEQUENCE [LARGE SCALE GENOMIC DNA]</scope>
    <source>
        <strain evidence="3">DSM 12710 / JCM 10830 / BK20S6-10-b1 / P8</strain>
    </source>
</reference>
<dbReference type="STRING" id="591019.Shell_1191"/>
<proteinExistence type="predicted"/>
<dbReference type="HOGENOM" id="CLU_004962_0_10_2"/>
<dbReference type="eggNOG" id="arCOG01143">
    <property type="taxonomic scope" value="Archaea"/>
</dbReference>
<dbReference type="InterPro" id="IPR050341">
    <property type="entry name" value="PP1_catalytic_subunit"/>
</dbReference>
<dbReference type="SMART" id="SM00156">
    <property type="entry name" value="PP2Ac"/>
    <property type="match status" value="1"/>
</dbReference>
<sequence length="307" mass="34532">MDLNMFISNVYEIVKSPSKLLDLIRDVGKYLLYRGSTIKTRPPGFVEIISYDEIYAIGDLHGDFETLIEFLAKENILENIEDGTVTVVFLGDYVDRGPQQVEVLTSILLLKKLFPDNIVLLRGNHEVSPLTIPYPHDFPDKLIEMYGAQGKEIYREAFRMFQKIPYGARIPGKILFLHGGPPISFVNAKSFEEALSIGLSSVDDRVLEEVLWNDPFDDPYHLAAPSYRGAGVLFNEKVTSAAVKLAGVKYIVRGHEPAEGYKIDHGGKLITLFDSRIPNYGISSAGYLAFSKEDELTDITQYIKIIY</sequence>
<evidence type="ECO:0000313" key="2">
    <source>
        <dbReference type="EMBL" id="ADI32291.1"/>
    </source>
</evidence>
<name>D7D945_STAHD</name>
<accession>D7D945</accession>